<feature type="domain" description="Thiamine pyrophosphate enzyme N-terminal TPP-binding" evidence="17">
    <location>
        <begin position="12"/>
        <end position="127"/>
    </location>
</feature>
<accession>A0A0R1GZP6</accession>
<dbReference type="InterPro" id="IPR012846">
    <property type="entry name" value="Acetolactate_synth_lsu"/>
</dbReference>
<dbReference type="EC" id="2.2.1.6" evidence="4 14"/>
<dbReference type="InterPro" id="IPR045229">
    <property type="entry name" value="TPP_enz"/>
</dbReference>
<keyword evidence="10 14" id="KW-0460">Magnesium</keyword>
<keyword evidence="8 14" id="KW-0479">Metal-binding</keyword>
<dbReference type="RefSeq" id="WP_057904150.1">
    <property type="nucleotide sequence ID" value="NZ_AZDA01000039.1"/>
</dbReference>
<dbReference type="InterPro" id="IPR011766">
    <property type="entry name" value="TPP_enzyme_TPP-bd"/>
</dbReference>
<evidence type="ECO:0000256" key="6">
    <source>
        <dbReference type="ARBA" id="ARBA00022630"/>
    </source>
</evidence>
<dbReference type="FunFam" id="3.40.50.970:FF:000007">
    <property type="entry name" value="Acetolactate synthase"/>
    <property type="match status" value="1"/>
</dbReference>
<evidence type="ECO:0000259" key="15">
    <source>
        <dbReference type="Pfam" id="PF00205"/>
    </source>
</evidence>
<evidence type="ECO:0000259" key="17">
    <source>
        <dbReference type="Pfam" id="PF02776"/>
    </source>
</evidence>
<dbReference type="FunFam" id="3.40.50.1220:FF:000008">
    <property type="entry name" value="Acetolactate synthase"/>
    <property type="match status" value="1"/>
</dbReference>
<dbReference type="GO" id="GO:0030976">
    <property type="term" value="F:thiamine pyrophosphate binding"/>
    <property type="evidence" value="ECO:0007669"/>
    <property type="project" value="UniProtKB-UniRule"/>
</dbReference>
<dbReference type="InterPro" id="IPR000399">
    <property type="entry name" value="TPP-bd_CS"/>
</dbReference>
<keyword evidence="19" id="KW-1185">Reference proteome</keyword>
<dbReference type="EMBL" id="AZDA01000039">
    <property type="protein sequence ID" value="KRK39798.1"/>
    <property type="molecule type" value="Genomic_DNA"/>
</dbReference>
<protein>
    <recommendedName>
        <fullName evidence="4 14">Acetolactate synthase</fullName>
        <ecNumber evidence="4 14">2.2.1.6</ecNumber>
    </recommendedName>
</protein>
<evidence type="ECO:0000256" key="5">
    <source>
        <dbReference type="ARBA" id="ARBA00022605"/>
    </source>
</evidence>
<dbReference type="UniPathway" id="UPA00049">
    <property type="reaction ID" value="UER00059"/>
</dbReference>
<comment type="similarity">
    <text evidence="3 14">Belongs to the TPP enzyme family.</text>
</comment>
<dbReference type="PANTHER" id="PTHR18968:SF13">
    <property type="entry name" value="ACETOLACTATE SYNTHASE CATALYTIC SUBUNIT, MITOCHONDRIAL"/>
    <property type="match status" value="1"/>
</dbReference>
<evidence type="ECO:0000313" key="18">
    <source>
        <dbReference type="EMBL" id="KRK39798.1"/>
    </source>
</evidence>
<dbReference type="STRING" id="1423726.FC07_GL002292"/>
<reference evidence="18 19" key="1">
    <citation type="journal article" date="2015" name="Genome Announc.">
        <title>Expanding the biotechnology potential of lactobacilli through comparative genomics of 213 strains and associated genera.</title>
        <authorList>
            <person name="Sun Z."/>
            <person name="Harris H.M."/>
            <person name="McCann A."/>
            <person name="Guo C."/>
            <person name="Argimon S."/>
            <person name="Zhang W."/>
            <person name="Yang X."/>
            <person name="Jeffery I.B."/>
            <person name="Cooney J.C."/>
            <person name="Kagawa T.F."/>
            <person name="Liu W."/>
            <person name="Song Y."/>
            <person name="Salvetti E."/>
            <person name="Wrobel A."/>
            <person name="Rasinkangas P."/>
            <person name="Parkhill J."/>
            <person name="Rea M.C."/>
            <person name="O'Sullivan O."/>
            <person name="Ritari J."/>
            <person name="Douillard F.P."/>
            <person name="Paul Ross R."/>
            <person name="Yang R."/>
            <person name="Briner A.E."/>
            <person name="Felis G.E."/>
            <person name="de Vos W.M."/>
            <person name="Barrangou R."/>
            <person name="Klaenhammer T.R."/>
            <person name="Caufield P.W."/>
            <person name="Cui Y."/>
            <person name="Zhang H."/>
            <person name="O'Toole P.W."/>
        </authorList>
    </citation>
    <scope>NUCLEOTIDE SEQUENCE [LARGE SCALE GENOMIC DNA]</scope>
    <source>
        <strain evidence="18 19">DSM 20003</strain>
    </source>
</reference>
<feature type="domain" description="Thiamine pyrophosphate enzyme TPP-binding" evidence="16">
    <location>
        <begin position="395"/>
        <end position="543"/>
    </location>
</feature>
<keyword evidence="9" id="KW-0274">FAD</keyword>
<dbReference type="FunFam" id="3.40.50.970:FF:000016">
    <property type="entry name" value="Acetolactate synthase"/>
    <property type="match status" value="1"/>
</dbReference>
<dbReference type="UniPathway" id="UPA00047">
    <property type="reaction ID" value="UER00055"/>
</dbReference>
<evidence type="ECO:0000313" key="19">
    <source>
        <dbReference type="Proteomes" id="UP000051461"/>
    </source>
</evidence>
<keyword evidence="5 14" id="KW-0028">Amino-acid biosynthesis</keyword>
<dbReference type="PROSITE" id="PS00187">
    <property type="entry name" value="TPP_ENZYMES"/>
    <property type="match status" value="1"/>
</dbReference>
<dbReference type="CDD" id="cd07035">
    <property type="entry name" value="TPP_PYR_POX_like"/>
    <property type="match status" value="1"/>
</dbReference>
<dbReference type="InterPro" id="IPR012001">
    <property type="entry name" value="Thiamin_PyroP_enz_TPP-bd_dom"/>
</dbReference>
<dbReference type="CDD" id="cd02015">
    <property type="entry name" value="TPP_AHAS"/>
    <property type="match status" value="1"/>
</dbReference>
<dbReference type="InterPro" id="IPR039368">
    <property type="entry name" value="AHAS_TPP"/>
</dbReference>
<evidence type="ECO:0000256" key="3">
    <source>
        <dbReference type="ARBA" id="ARBA00007812"/>
    </source>
</evidence>
<dbReference type="PATRIC" id="fig|1423726.3.peg.2378"/>
<comment type="cofactor">
    <cofactor evidence="14">
        <name>Mg(2+)</name>
        <dbReference type="ChEBI" id="CHEBI:18420"/>
    </cofactor>
    <text evidence="14">Binds 1 Mg(2+) ion per subunit.</text>
</comment>
<evidence type="ECO:0000256" key="12">
    <source>
        <dbReference type="ARBA" id="ARBA00023304"/>
    </source>
</evidence>
<evidence type="ECO:0000256" key="11">
    <source>
        <dbReference type="ARBA" id="ARBA00023052"/>
    </source>
</evidence>
<sequence>MLAKQPSEMPQNGADLLVQSLADQGVELLFGYPGGAVLPEFDALYKAKFNNILVRHEQGAVHAAEGYAKSTGKTGVVIVTSGPGATNAITGIADAMSDSVPMVVFTGQVGMSVIGTNAFQEADVLSMTAPVTKNNYQVRSAADVPKIVAAAFQVAQSGRKGPVVVDLPKNVMNETATTEIIAQRPEPLSMIKAKEKREAMGKLTDMLMALDKAKKPLLLAGGGVIAAKAGDEFKAFARKHQIPVISTLLGIGAIPSQDPLFMGMAGMHGTYTANMAIHECDLLINIGCRFEDRLATNPKRFAPNAQIAHIDIDASEIGKIIKTDFGIIGDAKAALKEMLLAEPTATKHADWLTLNQERRAKHPYHYRTQPGALKPQQIIEEVGRLTAGKAIVTTDVGQHQMWAAQFYPFTFPGQLITSGGLGTMGFGLPASVGARFANPDLPVVLFTGDGSLQMTSEEMDVIHGYDLNIKIILLNNHTLGMVRQWQDLFYDKRRSQTIFHEQPNFQKLADAYGIQYCALDPEQNWQAALKQAMTSEHAAFIEVPIPQLEAVSPMIAPGQPNENMLGVD</sequence>
<evidence type="ECO:0000256" key="1">
    <source>
        <dbReference type="ARBA" id="ARBA00004974"/>
    </source>
</evidence>
<dbReference type="GO" id="GO:0000287">
    <property type="term" value="F:magnesium ion binding"/>
    <property type="evidence" value="ECO:0007669"/>
    <property type="project" value="UniProtKB-UniRule"/>
</dbReference>
<keyword evidence="6" id="KW-0285">Flavoprotein</keyword>
<dbReference type="NCBIfam" id="TIGR00118">
    <property type="entry name" value="acolac_lg"/>
    <property type="match status" value="1"/>
</dbReference>
<dbReference type="PANTHER" id="PTHR18968">
    <property type="entry name" value="THIAMINE PYROPHOSPHATE ENZYMES"/>
    <property type="match status" value="1"/>
</dbReference>
<keyword evidence="11 14" id="KW-0786">Thiamine pyrophosphate</keyword>
<dbReference type="InterPro" id="IPR029035">
    <property type="entry name" value="DHS-like_NAD/FAD-binding_dom"/>
</dbReference>
<dbReference type="GO" id="GO:0009097">
    <property type="term" value="P:isoleucine biosynthetic process"/>
    <property type="evidence" value="ECO:0007669"/>
    <property type="project" value="UniProtKB-UniPathway"/>
</dbReference>
<dbReference type="GO" id="GO:0009099">
    <property type="term" value="P:L-valine biosynthetic process"/>
    <property type="evidence" value="ECO:0007669"/>
    <property type="project" value="UniProtKB-UniPathway"/>
</dbReference>
<dbReference type="Gene3D" id="3.40.50.1220">
    <property type="entry name" value="TPP-binding domain"/>
    <property type="match status" value="1"/>
</dbReference>
<dbReference type="OrthoDB" id="4494979at2"/>
<evidence type="ECO:0000256" key="10">
    <source>
        <dbReference type="ARBA" id="ARBA00022842"/>
    </source>
</evidence>
<comment type="cofactor">
    <cofactor evidence="14">
        <name>thiamine diphosphate</name>
        <dbReference type="ChEBI" id="CHEBI:58937"/>
    </cofactor>
    <text evidence="14">Binds 1 thiamine pyrophosphate per subunit.</text>
</comment>
<dbReference type="GO" id="GO:0003984">
    <property type="term" value="F:acetolactate synthase activity"/>
    <property type="evidence" value="ECO:0007669"/>
    <property type="project" value="UniProtKB-EC"/>
</dbReference>
<dbReference type="Pfam" id="PF02775">
    <property type="entry name" value="TPP_enzyme_C"/>
    <property type="match status" value="1"/>
</dbReference>
<dbReference type="InterPro" id="IPR012000">
    <property type="entry name" value="Thiamin_PyroP_enz_cen_dom"/>
</dbReference>
<dbReference type="Proteomes" id="UP000051461">
    <property type="component" value="Unassembled WGS sequence"/>
</dbReference>
<dbReference type="GO" id="GO:0005948">
    <property type="term" value="C:acetolactate synthase complex"/>
    <property type="evidence" value="ECO:0007669"/>
    <property type="project" value="TreeGrafter"/>
</dbReference>
<comment type="pathway">
    <text evidence="1 14">Amino-acid biosynthesis; L-isoleucine biosynthesis; L-isoleucine from 2-oxobutanoate: step 1/4.</text>
</comment>
<evidence type="ECO:0000256" key="4">
    <source>
        <dbReference type="ARBA" id="ARBA00013145"/>
    </source>
</evidence>
<evidence type="ECO:0000259" key="16">
    <source>
        <dbReference type="Pfam" id="PF02775"/>
    </source>
</evidence>
<evidence type="ECO:0000256" key="14">
    <source>
        <dbReference type="RuleBase" id="RU003591"/>
    </source>
</evidence>
<dbReference type="GO" id="GO:0050660">
    <property type="term" value="F:flavin adenine dinucleotide binding"/>
    <property type="evidence" value="ECO:0007669"/>
    <property type="project" value="InterPro"/>
</dbReference>
<gene>
    <name evidence="18" type="ORF">FC07_GL002292</name>
</gene>
<comment type="caution">
    <text evidence="18">The sequence shown here is derived from an EMBL/GenBank/DDBJ whole genome shotgun (WGS) entry which is preliminary data.</text>
</comment>
<dbReference type="SUPFAM" id="SSF52518">
    <property type="entry name" value="Thiamin diphosphate-binding fold (THDP-binding)"/>
    <property type="match status" value="2"/>
</dbReference>
<evidence type="ECO:0000256" key="2">
    <source>
        <dbReference type="ARBA" id="ARBA00005025"/>
    </source>
</evidence>
<evidence type="ECO:0000256" key="7">
    <source>
        <dbReference type="ARBA" id="ARBA00022679"/>
    </source>
</evidence>
<dbReference type="SUPFAM" id="SSF52467">
    <property type="entry name" value="DHS-like NAD/FAD-binding domain"/>
    <property type="match status" value="1"/>
</dbReference>
<dbReference type="InterPro" id="IPR029061">
    <property type="entry name" value="THDP-binding"/>
</dbReference>
<comment type="catalytic activity">
    <reaction evidence="13 14">
        <text>2 pyruvate + H(+) = (2S)-2-acetolactate + CO2</text>
        <dbReference type="Rhea" id="RHEA:25249"/>
        <dbReference type="ChEBI" id="CHEBI:15361"/>
        <dbReference type="ChEBI" id="CHEBI:15378"/>
        <dbReference type="ChEBI" id="CHEBI:16526"/>
        <dbReference type="ChEBI" id="CHEBI:58476"/>
        <dbReference type="EC" id="2.2.1.6"/>
    </reaction>
</comment>
<dbReference type="Gene3D" id="3.40.50.970">
    <property type="match status" value="2"/>
</dbReference>
<evidence type="ECO:0000256" key="8">
    <source>
        <dbReference type="ARBA" id="ARBA00022723"/>
    </source>
</evidence>
<comment type="pathway">
    <text evidence="2 14">Amino-acid biosynthesis; L-valine biosynthesis; L-valine from pyruvate: step 1/4.</text>
</comment>
<feature type="domain" description="Thiamine pyrophosphate enzyme central" evidence="15">
    <location>
        <begin position="205"/>
        <end position="337"/>
    </location>
</feature>
<keyword evidence="7 14" id="KW-0808">Transferase</keyword>
<dbReference type="Pfam" id="PF02776">
    <property type="entry name" value="TPP_enzyme_N"/>
    <property type="match status" value="1"/>
</dbReference>
<name>A0A0R1GZP6_9LACO</name>
<organism evidence="18 19">
    <name type="scientific">Loigolactobacillus bifermentans DSM 20003</name>
    <dbReference type="NCBI Taxonomy" id="1423726"/>
    <lineage>
        <taxon>Bacteria</taxon>
        <taxon>Bacillati</taxon>
        <taxon>Bacillota</taxon>
        <taxon>Bacilli</taxon>
        <taxon>Lactobacillales</taxon>
        <taxon>Lactobacillaceae</taxon>
        <taxon>Loigolactobacillus</taxon>
    </lineage>
</organism>
<evidence type="ECO:0000256" key="9">
    <source>
        <dbReference type="ARBA" id="ARBA00022827"/>
    </source>
</evidence>
<keyword evidence="12 14" id="KW-0100">Branched-chain amino acid biosynthesis</keyword>
<evidence type="ECO:0000256" key="13">
    <source>
        <dbReference type="ARBA" id="ARBA00048670"/>
    </source>
</evidence>
<proteinExistence type="inferred from homology"/>
<dbReference type="Pfam" id="PF00205">
    <property type="entry name" value="TPP_enzyme_M"/>
    <property type="match status" value="1"/>
</dbReference>
<dbReference type="AlphaFoldDB" id="A0A0R1GZP6"/>